<dbReference type="AlphaFoldDB" id="A0A177TN59"/>
<comment type="caution">
    <text evidence="3">The sequence shown here is derived from an EMBL/GenBank/DDBJ whole genome shotgun (WGS) entry which is preliminary data.</text>
</comment>
<reference evidence="3" key="2">
    <citation type="journal article" date="2019" name="IMA Fungus">
        <title>Genome sequencing and comparison of five Tilletia species to identify candidate genes for the detection of regulated species infecting wheat.</title>
        <authorList>
            <person name="Nguyen H.D.T."/>
            <person name="Sultana T."/>
            <person name="Kesanakurti P."/>
            <person name="Hambleton S."/>
        </authorList>
    </citation>
    <scope>NUCLEOTIDE SEQUENCE</scope>
    <source>
        <strain evidence="3">DAOMC 236416</strain>
    </source>
</reference>
<feature type="compositionally biased region" description="Basic and acidic residues" evidence="2">
    <location>
        <begin position="56"/>
        <end position="66"/>
    </location>
</feature>
<protein>
    <submittedName>
        <fullName evidence="3">Uncharacterized protein</fullName>
    </submittedName>
</protein>
<keyword evidence="1" id="KW-0175">Coiled coil</keyword>
<feature type="coiled-coil region" evidence="1">
    <location>
        <begin position="979"/>
        <end position="1006"/>
    </location>
</feature>
<dbReference type="Proteomes" id="UP000077521">
    <property type="component" value="Unassembled WGS sequence"/>
</dbReference>
<feature type="compositionally biased region" description="Polar residues" evidence="2">
    <location>
        <begin position="1114"/>
        <end position="1136"/>
    </location>
</feature>
<sequence length="1157" mass="127357">MSSSQEDANSASWREEQRSSSQSPPASPNATPPSAQPHKNTTTAAMPRASPCGSDKILETTDEERALASFSFQAPAFLSKKKSNDPISTENTTRPLQKTGSFFRQPLRPLNPGQSSSGTSAAKGGISTAPTAQRGDKSSQETIHATDKTPATPAPSKTAQAAGQKRNADFASLTPFLSRTATSTPALLTKRPRPSSPLIPAHARGNKSVKELLSSRSASMAFRPEGSSAGHGMRKMPAADSPMMQSLLFGMRSSGSVAASQSSSQLTPAVQSNAISSASLGDTQSTQNSELPNSASKVRDTQSSGAFSDQGETSTAPAATFVEHAQPTDADPMDKSRPMHQERSSSPSDASQSPPPPAQPQAVARILPAPVELSIEKRHPTHSIGADSDITDVWAWLVRQRERCTDLETQLQIKDANILAIEDLKRAKEQELEVLRCRTEKLVATIGEQTKDLTGFRETMAKQQLDNEERNLLLEERSRELQRFQEELSHTLKRDNEERSRLEEEISSAREQLGELRAQRDAGLDMIKETKDRLQQALYDLAEARDQVRNLEKNKDELVEKMMRKEEEASELTHKIRSLDKALAEHERHKTEREQLHQKLEAQLQDHLQRIEELQQQKAELLSEKTGLDARVASLEQDIDKAHENEAAVTKLHDEAQVQLSRTTTRNTELEAQTAELSREVERLKIDAQERQEVLRTTHAERVESGAMCNELQQKLGLAEVSLARVEAELAAAKQHSAALSGRLEQLSQEATQHTTEAADAKRDKAVAESAYESCKLTLDELKGLSKTLQHQLEEKERQLNEYLKQSRDGSAQSHAELARLQGKYEVASERIGTISQQLIESEDRRAALSAELAQLKETVQRKNRDSENNQVQDNAALQRLREDLASVTRERDGLTDQIGVNAQEVEKLQAELQRTQEELQLQAVDAEDGRRAIEREKTLMTRYQSGQLTEAETQLLAQAIASNAEQVTREISKRDNVIKGLEYEKRSFLDKLKKAQQEIESARKGSAQINAPRRSIALPASEPSSEADHQSTSSRVRFTGVEQVKTGQVQGGAGPSTTASIPSRSGAAKITRQYASRSQSLRPSASSGRRSVAGSALQALSQQPRDDDEVSNDADSMQNNEASSSTNPIGATSTENEQDSSTSVHTRRTVRRVRLS</sequence>
<feature type="compositionally biased region" description="Low complexity" evidence="2">
    <location>
        <begin position="1077"/>
        <end position="1097"/>
    </location>
</feature>
<dbReference type="EMBL" id="LWDF02000322">
    <property type="protein sequence ID" value="KAE8250476.1"/>
    <property type="molecule type" value="Genomic_DNA"/>
</dbReference>
<accession>A0A177TN59</accession>
<feature type="compositionally biased region" description="Basic residues" evidence="2">
    <location>
        <begin position="1146"/>
        <end position="1157"/>
    </location>
</feature>
<proteinExistence type="predicted"/>
<feature type="coiled-coil region" evidence="1">
    <location>
        <begin position="839"/>
        <end position="937"/>
    </location>
</feature>
<feature type="coiled-coil region" evidence="1">
    <location>
        <begin position="474"/>
        <end position="813"/>
    </location>
</feature>
<dbReference type="Gene3D" id="1.10.287.1490">
    <property type="match status" value="1"/>
</dbReference>
<feature type="compositionally biased region" description="Polar residues" evidence="2">
    <location>
        <begin position="175"/>
        <end position="186"/>
    </location>
</feature>
<feature type="region of interest" description="Disordered" evidence="2">
    <location>
        <begin position="1046"/>
        <end position="1157"/>
    </location>
</feature>
<evidence type="ECO:0000256" key="1">
    <source>
        <dbReference type="SAM" id="Coils"/>
    </source>
</evidence>
<gene>
    <name evidence="3" type="ORF">A4X13_0g4704</name>
</gene>
<feature type="region of interest" description="Disordered" evidence="2">
    <location>
        <begin position="1"/>
        <end position="241"/>
    </location>
</feature>
<feature type="compositionally biased region" description="Pro residues" evidence="2">
    <location>
        <begin position="25"/>
        <end position="35"/>
    </location>
</feature>
<keyword evidence="4" id="KW-1185">Reference proteome</keyword>
<feature type="compositionally biased region" description="Polar residues" evidence="2">
    <location>
        <begin position="279"/>
        <end position="317"/>
    </location>
</feature>
<organism evidence="3 4">
    <name type="scientific">Tilletia indica</name>
    <dbReference type="NCBI Taxonomy" id="43049"/>
    <lineage>
        <taxon>Eukaryota</taxon>
        <taxon>Fungi</taxon>
        <taxon>Dikarya</taxon>
        <taxon>Basidiomycota</taxon>
        <taxon>Ustilaginomycotina</taxon>
        <taxon>Exobasidiomycetes</taxon>
        <taxon>Tilletiales</taxon>
        <taxon>Tilletiaceae</taxon>
        <taxon>Tilletia</taxon>
    </lineage>
</organism>
<feature type="compositionally biased region" description="Basic and acidic residues" evidence="2">
    <location>
        <begin position="332"/>
        <end position="343"/>
    </location>
</feature>
<evidence type="ECO:0000256" key="2">
    <source>
        <dbReference type="SAM" id="MobiDB-lite"/>
    </source>
</evidence>
<feature type="compositionally biased region" description="Polar residues" evidence="2">
    <location>
        <begin position="1"/>
        <end position="12"/>
    </location>
</feature>
<name>A0A177TN59_9BASI</name>
<dbReference type="OrthoDB" id="3359825at2759"/>
<feature type="compositionally biased region" description="Polar residues" evidence="2">
    <location>
        <begin position="85"/>
        <end position="102"/>
    </location>
</feature>
<evidence type="ECO:0000313" key="4">
    <source>
        <dbReference type="Proteomes" id="UP000077521"/>
    </source>
</evidence>
<reference evidence="3" key="1">
    <citation type="submission" date="2016-04" db="EMBL/GenBank/DDBJ databases">
        <authorList>
            <person name="Nguyen H.D."/>
            <person name="Samba Siva P."/>
            <person name="Cullis J."/>
            <person name="Levesque C.A."/>
            <person name="Hambleton S."/>
        </authorList>
    </citation>
    <scope>NUCLEOTIDE SEQUENCE</scope>
    <source>
        <strain evidence="3">DAOMC 236416</strain>
    </source>
</reference>
<feature type="region of interest" description="Disordered" evidence="2">
    <location>
        <begin position="279"/>
        <end position="361"/>
    </location>
</feature>
<evidence type="ECO:0000313" key="3">
    <source>
        <dbReference type="EMBL" id="KAE8250476.1"/>
    </source>
</evidence>
<feature type="compositionally biased region" description="Basic and acidic residues" evidence="2">
    <location>
        <begin position="134"/>
        <end position="147"/>
    </location>
</feature>